<evidence type="ECO:0000313" key="3">
    <source>
        <dbReference type="EMBL" id="NOU75789.1"/>
    </source>
</evidence>
<dbReference type="Pfam" id="PF22124">
    <property type="entry name" value="Glyco_hydro_95_cat"/>
    <property type="match status" value="1"/>
</dbReference>
<dbReference type="InterPro" id="IPR012341">
    <property type="entry name" value="6hp_glycosidase-like_sf"/>
</dbReference>
<keyword evidence="4" id="KW-1185">Reference proteome</keyword>
<proteinExistence type="predicted"/>
<reference evidence="3 4" key="1">
    <citation type="submission" date="2019-10" db="EMBL/GenBank/DDBJ databases">
        <title>Description of Paenibacillus terrestris sp. nov.</title>
        <authorList>
            <person name="Carlier A."/>
            <person name="Qi S."/>
        </authorList>
    </citation>
    <scope>NUCLEOTIDE SEQUENCE [LARGE SCALE GENOMIC DNA]</scope>
    <source>
        <strain evidence="3 4">LMG 31458</strain>
    </source>
</reference>
<dbReference type="InterPro" id="IPR049053">
    <property type="entry name" value="AFCA-like_C"/>
</dbReference>
<dbReference type="InterPro" id="IPR054363">
    <property type="entry name" value="GH95_cat"/>
</dbReference>
<evidence type="ECO:0000313" key="4">
    <source>
        <dbReference type="Proteomes" id="UP000616779"/>
    </source>
</evidence>
<accession>A0ABX1Y5Q2</accession>
<name>A0ABX1Y5Q2_9BACL</name>
<feature type="domain" description="Glycosyl hydrolase family 95 catalytic" evidence="2">
    <location>
        <begin position="7"/>
        <end position="86"/>
    </location>
</feature>
<dbReference type="PANTHER" id="PTHR31084">
    <property type="entry name" value="ALPHA-L-FUCOSIDASE 2"/>
    <property type="match status" value="1"/>
</dbReference>
<feature type="domain" description="Alpha fucosidase A-like C-terminal" evidence="1">
    <location>
        <begin position="88"/>
        <end position="175"/>
    </location>
</feature>
<organism evidence="3 4">
    <name type="scientific">Paenibacillus phytorum</name>
    <dbReference type="NCBI Taxonomy" id="2654977"/>
    <lineage>
        <taxon>Bacteria</taxon>
        <taxon>Bacillati</taxon>
        <taxon>Bacillota</taxon>
        <taxon>Bacilli</taxon>
        <taxon>Bacillales</taxon>
        <taxon>Paenibacillaceae</taxon>
        <taxon>Paenibacillus</taxon>
    </lineage>
</organism>
<dbReference type="SUPFAM" id="SSF48208">
    <property type="entry name" value="Six-hairpin glycosidases"/>
    <property type="match status" value="1"/>
</dbReference>
<evidence type="ECO:0000259" key="2">
    <source>
        <dbReference type="Pfam" id="PF22124"/>
    </source>
</evidence>
<dbReference type="RefSeq" id="WP_171647769.1">
    <property type="nucleotide sequence ID" value="NZ_WHOA01000233.1"/>
</dbReference>
<protein>
    <submittedName>
        <fullName evidence="3">Uncharacterized protein</fullName>
    </submittedName>
</protein>
<sequence>MYTIGQVQRRGDAGSGWSLGWKVCLWARLKDGERCKELLRWFFNVVRERSGVFGSNGGVFPNLLGAHPPFQIDGNFGYSAGIAEMLVQSHKGYVELLPALPSAWQSGTLSGIRVRGGFEISLSWERQQASRLDVSCIIDNMFILRSEKAVVVREAGKEDLLVEPVEGYLTFEVRKKYSVSLLFQLNFSKSL</sequence>
<dbReference type="Proteomes" id="UP000616779">
    <property type="component" value="Unassembled WGS sequence"/>
</dbReference>
<dbReference type="EMBL" id="WHOA01000233">
    <property type="protein sequence ID" value="NOU75789.1"/>
    <property type="molecule type" value="Genomic_DNA"/>
</dbReference>
<dbReference type="Gene3D" id="1.50.10.10">
    <property type="match status" value="1"/>
</dbReference>
<dbReference type="Pfam" id="PF21307">
    <property type="entry name" value="Glyco_hydro_95_C"/>
    <property type="match status" value="1"/>
</dbReference>
<comment type="caution">
    <text evidence="3">The sequence shown here is derived from an EMBL/GenBank/DDBJ whole genome shotgun (WGS) entry which is preliminary data.</text>
</comment>
<dbReference type="InterPro" id="IPR008928">
    <property type="entry name" value="6-hairpin_glycosidase_sf"/>
</dbReference>
<dbReference type="PANTHER" id="PTHR31084:SF0">
    <property type="entry name" value="ALPHA-L-FUCOSIDASE 2"/>
    <property type="match status" value="1"/>
</dbReference>
<evidence type="ECO:0000259" key="1">
    <source>
        <dbReference type="Pfam" id="PF21307"/>
    </source>
</evidence>
<gene>
    <name evidence="3" type="ORF">GC098_31265</name>
</gene>